<organism evidence="6">
    <name type="scientific">Medicago truncatula</name>
    <name type="common">Barrel medic</name>
    <name type="synonym">Medicago tribuloides</name>
    <dbReference type="NCBI Taxonomy" id="3880"/>
    <lineage>
        <taxon>Eukaryota</taxon>
        <taxon>Viridiplantae</taxon>
        <taxon>Streptophyta</taxon>
        <taxon>Embryophyta</taxon>
        <taxon>Tracheophyta</taxon>
        <taxon>Spermatophyta</taxon>
        <taxon>Magnoliopsida</taxon>
        <taxon>eudicotyledons</taxon>
        <taxon>Gunneridae</taxon>
        <taxon>Pentapetalae</taxon>
        <taxon>rosids</taxon>
        <taxon>fabids</taxon>
        <taxon>Fabales</taxon>
        <taxon>Fabaceae</taxon>
        <taxon>Papilionoideae</taxon>
        <taxon>50 kb inversion clade</taxon>
        <taxon>NPAAA clade</taxon>
        <taxon>Hologalegina</taxon>
        <taxon>IRL clade</taxon>
        <taxon>Trifolieae</taxon>
        <taxon>Medicago</taxon>
    </lineage>
</organism>
<comment type="caution">
    <text evidence="6">The sequence shown here is derived from an EMBL/GenBank/DDBJ whole genome shotgun (WGS) entry which is preliminary data.</text>
</comment>
<keyword evidence="4" id="KW-0379">Hydroxylation</keyword>
<dbReference type="PANTHER" id="PTHR34359:SF28">
    <property type="entry name" value="CLAVATA3_ESR (CLE)-RELATED PROTEIN 12"/>
    <property type="match status" value="1"/>
</dbReference>
<evidence type="ECO:0000256" key="2">
    <source>
        <dbReference type="ARBA" id="ARBA00022473"/>
    </source>
</evidence>
<name>A0A396IHQ0_MEDTR</name>
<dbReference type="PANTHER" id="PTHR34359">
    <property type="entry name" value="CLAVATA3/ESR (CLE)-RELATED PROTEIN 10"/>
    <property type="match status" value="1"/>
</dbReference>
<keyword evidence="2" id="KW-0217">Developmental protein</keyword>
<feature type="transmembrane region" description="Helical" evidence="5">
    <location>
        <begin position="60"/>
        <end position="79"/>
    </location>
</feature>
<sequence>MSSYRSNIISYSYLAPCQTFNTFLSSKTLIFIIFFLKFLFLHAIISISLYFTFMAMTIKLQYVLSFIIWIFLFLIPFHMCLGIKSNISSTSGKITITGNTKFQVYRNRKILATGFDFTPFLNRHHHSHRHHQDHHHRSHMPKETEIDPRYGVDKRLVPSGPNPLHH</sequence>
<keyword evidence="5" id="KW-1133">Transmembrane helix</keyword>
<accession>A0A396IHQ0</accession>
<evidence type="ECO:0000256" key="4">
    <source>
        <dbReference type="ARBA" id="ARBA00023278"/>
    </source>
</evidence>
<dbReference type="GO" id="GO:0030154">
    <property type="term" value="P:cell differentiation"/>
    <property type="evidence" value="ECO:0007669"/>
    <property type="project" value="UniProtKB-KW"/>
</dbReference>
<dbReference type="EMBL" id="PSQE01000004">
    <property type="protein sequence ID" value="RHN63834.1"/>
    <property type="molecule type" value="Genomic_DNA"/>
</dbReference>
<keyword evidence="5" id="KW-0812">Transmembrane</keyword>
<reference evidence="6" key="1">
    <citation type="journal article" date="2018" name="Nat. Plants">
        <title>Whole-genome landscape of Medicago truncatula symbiotic genes.</title>
        <authorList>
            <person name="Pecrix Y."/>
            <person name="Gamas P."/>
            <person name="Carrere S."/>
        </authorList>
    </citation>
    <scope>NUCLEOTIDE SEQUENCE</scope>
    <source>
        <tissue evidence="6">Leaves</tissue>
    </source>
</reference>
<evidence type="ECO:0000313" key="6">
    <source>
        <dbReference type="EMBL" id="RHN63834.1"/>
    </source>
</evidence>
<keyword evidence="3" id="KW-0221">Differentiation</keyword>
<dbReference type="InterPro" id="IPR039618">
    <property type="entry name" value="CLE9-13"/>
</dbReference>
<dbReference type="AlphaFoldDB" id="A0A396IHQ0"/>
<evidence type="ECO:0000256" key="5">
    <source>
        <dbReference type="SAM" id="Phobius"/>
    </source>
</evidence>
<evidence type="ECO:0000256" key="3">
    <source>
        <dbReference type="ARBA" id="ARBA00022782"/>
    </source>
</evidence>
<gene>
    <name evidence="6" type="ORF">MtrunA17_Chr4g0062601</name>
</gene>
<dbReference type="Gramene" id="rna26588">
    <property type="protein sequence ID" value="RHN63834.1"/>
    <property type="gene ID" value="gene26588"/>
</dbReference>
<proteinExistence type="inferred from homology"/>
<comment type="similarity">
    <text evidence="1">Belongs to the CLV3/ESR signal peptide family.</text>
</comment>
<evidence type="ECO:0008006" key="7">
    <source>
        <dbReference type="Google" id="ProtNLM"/>
    </source>
</evidence>
<protein>
    <recommendedName>
        <fullName evidence="7">Clavata3/ESR (CLE) gene family member</fullName>
    </recommendedName>
</protein>
<feature type="transmembrane region" description="Helical" evidence="5">
    <location>
        <begin position="29"/>
        <end position="53"/>
    </location>
</feature>
<keyword evidence="5" id="KW-0472">Membrane</keyword>
<evidence type="ECO:0000256" key="1">
    <source>
        <dbReference type="ARBA" id="ARBA00005416"/>
    </source>
</evidence>
<dbReference type="Proteomes" id="UP000265566">
    <property type="component" value="Chromosome 4"/>
</dbReference>